<dbReference type="GO" id="GO:0005634">
    <property type="term" value="C:nucleus"/>
    <property type="evidence" value="ECO:0007669"/>
    <property type="project" value="TreeGrafter"/>
</dbReference>
<evidence type="ECO:0000256" key="9">
    <source>
        <dbReference type="ARBA" id="ARBA00022884"/>
    </source>
</evidence>
<feature type="domain" description="Methyltransferase type 12" evidence="13">
    <location>
        <begin position="22"/>
        <end position="114"/>
    </location>
</feature>
<evidence type="ECO:0000256" key="12">
    <source>
        <dbReference type="ARBA" id="ARBA00048418"/>
    </source>
</evidence>
<evidence type="ECO:0000256" key="4">
    <source>
        <dbReference type="ARBA" id="ARBA00022603"/>
    </source>
</evidence>
<dbReference type="Pfam" id="PF08242">
    <property type="entry name" value="Methyltransf_12"/>
    <property type="match status" value="1"/>
</dbReference>
<dbReference type="EMBL" id="JANBUY010000091">
    <property type="protein sequence ID" value="KAJ2864328.1"/>
    <property type="molecule type" value="Genomic_DNA"/>
</dbReference>
<comment type="caution">
    <text evidence="14">The sequence shown here is derived from an EMBL/GenBank/DDBJ whole genome shotgun (WGS) entry which is preliminary data.</text>
</comment>
<evidence type="ECO:0000313" key="15">
    <source>
        <dbReference type="Proteomes" id="UP001140074"/>
    </source>
</evidence>
<comment type="cofactor">
    <cofactor evidence="1">
        <name>Mg(2+)</name>
        <dbReference type="ChEBI" id="CHEBI:18420"/>
    </cofactor>
</comment>
<keyword evidence="10" id="KW-0943">RNA-mediated gene silencing</keyword>
<evidence type="ECO:0000256" key="6">
    <source>
        <dbReference type="ARBA" id="ARBA00022691"/>
    </source>
</evidence>
<reference evidence="14" key="1">
    <citation type="submission" date="2022-07" db="EMBL/GenBank/DDBJ databases">
        <title>Phylogenomic reconstructions and comparative analyses of Kickxellomycotina fungi.</title>
        <authorList>
            <person name="Reynolds N.K."/>
            <person name="Stajich J.E."/>
            <person name="Barry K."/>
            <person name="Grigoriev I.V."/>
            <person name="Crous P."/>
            <person name="Smith M.E."/>
        </authorList>
    </citation>
    <scope>NUCLEOTIDE SEQUENCE</scope>
    <source>
        <strain evidence="14">RSA 476</strain>
    </source>
</reference>
<dbReference type="GO" id="GO:0001510">
    <property type="term" value="P:RNA methylation"/>
    <property type="evidence" value="ECO:0007669"/>
    <property type="project" value="InterPro"/>
</dbReference>
<evidence type="ECO:0000256" key="5">
    <source>
        <dbReference type="ARBA" id="ARBA00022679"/>
    </source>
</evidence>
<dbReference type="Gene3D" id="3.40.50.150">
    <property type="entry name" value="Vaccinia Virus protein VP39"/>
    <property type="match status" value="1"/>
</dbReference>
<gene>
    <name evidence="14" type="ORF">GGH94_002992</name>
</gene>
<evidence type="ECO:0000256" key="1">
    <source>
        <dbReference type="ARBA" id="ARBA00001946"/>
    </source>
</evidence>
<dbReference type="InterPro" id="IPR013217">
    <property type="entry name" value="Methyltransf_12"/>
</dbReference>
<dbReference type="GO" id="GO:0005737">
    <property type="term" value="C:cytoplasm"/>
    <property type="evidence" value="ECO:0007669"/>
    <property type="project" value="TreeGrafter"/>
</dbReference>
<dbReference type="InterPro" id="IPR029063">
    <property type="entry name" value="SAM-dependent_MTases_sf"/>
</dbReference>
<comment type="similarity">
    <text evidence="2">Belongs to the methyltransferase superfamily. HEN1 family.</text>
</comment>
<dbReference type="Proteomes" id="UP001140074">
    <property type="component" value="Unassembled WGS sequence"/>
</dbReference>
<keyword evidence="6" id="KW-0949">S-adenosyl-L-methionine</keyword>
<dbReference type="PANTHER" id="PTHR21404:SF3">
    <property type="entry name" value="SMALL RNA 2'-O-METHYLTRANSFERASE"/>
    <property type="match status" value="1"/>
</dbReference>
<dbReference type="SUPFAM" id="SSF53335">
    <property type="entry name" value="S-adenosyl-L-methionine-dependent methyltransferases"/>
    <property type="match status" value="1"/>
</dbReference>
<comment type="catalytic activity">
    <reaction evidence="12">
        <text>small RNA 3'-end nucleotide + S-adenosyl-L-methionine = small RNA 3'-end 2'-O-methylnucleotide + S-adenosyl-L-homocysteine + H(+)</text>
        <dbReference type="Rhea" id="RHEA:37887"/>
        <dbReference type="Rhea" id="RHEA-COMP:10415"/>
        <dbReference type="Rhea" id="RHEA-COMP:10416"/>
        <dbReference type="ChEBI" id="CHEBI:15378"/>
        <dbReference type="ChEBI" id="CHEBI:57856"/>
        <dbReference type="ChEBI" id="CHEBI:59789"/>
        <dbReference type="ChEBI" id="CHEBI:74896"/>
        <dbReference type="ChEBI" id="CHEBI:74898"/>
        <dbReference type="EC" id="2.1.1.386"/>
    </reaction>
</comment>
<keyword evidence="5" id="KW-0808">Transferase</keyword>
<keyword evidence="15" id="KW-1185">Reference proteome</keyword>
<dbReference type="GO" id="GO:0046872">
    <property type="term" value="F:metal ion binding"/>
    <property type="evidence" value="ECO:0007669"/>
    <property type="project" value="UniProtKB-KW"/>
</dbReference>
<dbReference type="GO" id="GO:0030422">
    <property type="term" value="P:siRNA processing"/>
    <property type="evidence" value="ECO:0007669"/>
    <property type="project" value="TreeGrafter"/>
</dbReference>
<evidence type="ECO:0000256" key="7">
    <source>
        <dbReference type="ARBA" id="ARBA00022723"/>
    </source>
</evidence>
<keyword evidence="9" id="KW-0694">RNA-binding</keyword>
<evidence type="ECO:0000256" key="10">
    <source>
        <dbReference type="ARBA" id="ARBA00023158"/>
    </source>
</evidence>
<dbReference type="AlphaFoldDB" id="A0A9W8M6N3"/>
<keyword evidence="4" id="KW-0489">Methyltransferase</keyword>
<evidence type="ECO:0000259" key="13">
    <source>
        <dbReference type="Pfam" id="PF08242"/>
    </source>
</evidence>
<accession>A0A9W8M6N3</accession>
<sequence length="328" mass="36992">MWEQRRICIARALYEHKVRRVLEVGCGDGNILSFLVAPASDDEHPITHLYGIDISADALREARDQLEPTEQDRRDLRVDELRVELFHGSAMASAAPVTIDAVICSEVIEHVQESEVPALTHAALGVYRPRLAVFTTPNAEFNVNFPALCYGTPEARFRDADHKFEWTRAEFTQWAQSAAEYYGYQVELRGIGMTMRNAAEGFVPCGGCSQMALFVRQSEDPKEPPPGCVMEPCPELVPFADIEYPVYAQSPLPDEQLLELVLDIARLVADAQSAFALSDLWSVLEVRHHFKRRRALQTWLLDNPLHFAPTCQQEQQQQPAQRYALVSA</sequence>
<evidence type="ECO:0000256" key="2">
    <source>
        <dbReference type="ARBA" id="ARBA00009026"/>
    </source>
</evidence>
<organism evidence="14 15">
    <name type="scientific">Coemansia aciculifera</name>
    <dbReference type="NCBI Taxonomy" id="417176"/>
    <lineage>
        <taxon>Eukaryota</taxon>
        <taxon>Fungi</taxon>
        <taxon>Fungi incertae sedis</taxon>
        <taxon>Zoopagomycota</taxon>
        <taxon>Kickxellomycotina</taxon>
        <taxon>Kickxellomycetes</taxon>
        <taxon>Kickxellales</taxon>
        <taxon>Kickxellaceae</taxon>
        <taxon>Coemansia</taxon>
    </lineage>
</organism>
<proteinExistence type="inferred from homology"/>
<evidence type="ECO:0000313" key="14">
    <source>
        <dbReference type="EMBL" id="KAJ2864328.1"/>
    </source>
</evidence>
<evidence type="ECO:0000256" key="3">
    <source>
        <dbReference type="ARBA" id="ARBA00021330"/>
    </source>
</evidence>
<keyword evidence="8" id="KW-0460">Magnesium</keyword>
<dbReference type="GO" id="GO:0090486">
    <property type="term" value="F:small RNA 2'-O-methyltransferase activity"/>
    <property type="evidence" value="ECO:0007669"/>
    <property type="project" value="UniProtKB-EC"/>
</dbReference>
<keyword evidence="7" id="KW-0479">Metal-binding</keyword>
<evidence type="ECO:0000256" key="8">
    <source>
        <dbReference type="ARBA" id="ARBA00022842"/>
    </source>
</evidence>
<protein>
    <recommendedName>
        <fullName evidence="3">Small RNA 2'-O-methyltransferase</fullName>
        <ecNumber evidence="11">2.1.1.386</ecNumber>
    </recommendedName>
</protein>
<dbReference type="CDD" id="cd02440">
    <property type="entry name" value="AdoMet_MTases"/>
    <property type="match status" value="1"/>
</dbReference>
<evidence type="ECO:0000256" key="11">
    <source>
        <dbReference type="ARBA" id="ARBA00035025"/>
    </source>
</evidence>
<dbReference type="InterPro" id="IPR026610">
    <property type="entry name" value="Hen1"/>
</dbReference>
<dbReference type="PANTHER" id="PTHR21404">
    <property type="entry name" value="HEN1"/>
    <property type="match status" value="1"/>
</dbReference>
<dbReference type="EC" id="2.1.1.386" evidence="11"/>
<name>A0A9W8M6N3_9FUNG</name>
<dbReference type="GO" id="GO:0003723">
    <property type="term" value="F:RNA binding"/>
    <property type="evidence" value="ECO:0007669"/>
    <property type="project" value="UniProtKB-KW"/>
</dbReference>